<keyword evidence="4 11" id="KW-0812">Transmembrane</keyword>
<gene>
    <name evidence="13" type="ORF">Cvel_4807</name>
</gene>
<keyword evidence="8" id="KW-0472">Membrane</keyword>
<evidence type="ECO:0000256" key="12">
    <source>
        <dbReference type="SAM" id="MobiDB-lite"/>
    </source>
</evidence>
<evidence type="ECO:0000256" key="3">
    <source>
        <dbReference type="ARBA" id="ARBA00022461"/>
    </source>
</evidence>
<keyword evidence="2 11" id="KW-0813">Transport</keyword>
<sequence>MPKSKPFLPFRQRDTEAHAFSAAYPSLEGGTRESHWAARGSTRPTAEEDGASLSDFPSSSTAAEPIDGRCTCTYVASTLETVKGHVKATTLHAFPRAVESEDASLCWKAFWVTLGFCCILGAVWFSVDSVKSYRRREHLTIVKSEFHPSLELPAVTICNSNPLRKNLQGKMEGYSDIAHFWSDAVSQEFEPTAEQLMEGCHERGGMIVPWRLTAKAFREEVMGDKGGPKIDDVLQSSIQISDDLSGCCWTLNAGPEILSQRIGHSSTLHLQIDLQPDEYFNPEAFPPTFRVAVHPHNEPPNMDDAFELGANMSHKIAVRKTVVTRLPEGNEGCVNDEKSLPLLPPFSLYSSESCIKACLGAARICKCSCRFQGTAGGLQDKLCSTLLLEHLLIPSGRKKKFNEDRPECVEYDETEAYAECQTTCKIPCKREVFTAQLKSASTPQPKQILTLVKSWTGNRQGSQGPAMSELTIGFESFNVEHHSATLATPLSTLFGNLGGNFSLFIGASLVSVIETALSMVDCLCVFFF</sequence>
<evidence type="ECO:0000256" key="7">
    <source>
        <dbReference type="ARBA" id="ARBA00023065"/>
    </source>
</evidence>
<dbReference type="VEuPathDB" id="CryptoDB:Cvel_4807"/>
<evidence type="ECO:0000256" key="5">
    <source>
        <dbReference type="ARBA" id="ARBA00022989"/>
    </source>
</evidence>
<feature type="region of interest" description="Disordered" evidence="12">
    <location>
        <begin position="29"/>
        <end position="62"/>
    </location>
</feature>
<evidence type="ECO:0000256" key="9">
    <source>
        <dbReference type="ARBA" id="ARBA00023201"/>
    </source>
</evidence>
<evidence type="ECO:0000313" key="13">
    <source>
        <dbReference type="EMBL" id="CEM30184.1"/>
    </source>
</evidence>
<protein>
    <submittedName>
        <fullName evidence="13">Uncharacterized protein</fullName>
    </submittedName>
</protein>
<evidence type="ECO:0000256" key="4">
    <source>
        <dbReference type="ARBA" id="ARBA00022692"/>
    </source>
</evidence>
<dbReference type="GO" id="GO:0015280">
    <property type="term" value="F:ligand-gated sodium channel activity"/>
    <property type="evidence" value="ECO:0007669"/>
    <property type="project" value="TreeGrafter"/>
</dbReference>
<keyword evidence="5" id="KW-1133">Transmembrane helix</keyword>
<keyword evidence="3 11" id="KW-0894">Sodium channel</keyword>
<evidence type="ECO:0000256" key="11">
    <source>
        <dbReference type="RuleBase" id="RU000679"/>
    </source>
</evidence>
<evidence type="ECO:0000256" key="8">
    <source>
        <dbReference type="ARBA" id="ARBA00023136"/>
    </source>
</evidence>
<dbReference type="InterPro" id="IPR001873">
    <property type="entry name" value="ENaC"/>
</dbReference>
<dbReference type="PANTHER" id="PTHR11690">
    <property type="entry name" value="AMILORIDE-SENSITIVE SODIUM CHANNEL-RELATED"/>
    <property type="match status" value="1"/>
</dbReference>
<name>A0A0G4GJW8_9ALVE</name>
<comment type="similarity">
    <text evidence="11">Belongs to the amiloride-sensitive sodium channel (TC 1.A.6) family.</text>
</comment>
<evidence type="ECO:0000256" key="1">
    <source>
        <dbReference type="ARBA" id="ARBA00004141"/>
    </source>
</evidence>
<dbReference type="Gene3D" id="2.60.470.10">
    <property type="entry name" value="Acid-sensing ion channels like domains"/>
    <property type="match status" value="1"/>
</dbReference>
<dbReference type="Pfam" id="PF00858">
    <property type="entry name" value="ASC"/>
    <property type="match status" value="2"/>
</dbReference>
<keyword evidence="10 11" id="KW-0407">Ion channel</keyword>
<keyword evidence="7 11" id="KW-0406">Ion transport</keyword>
<evidence type="ECO:0000256" key="2">
    <source>
        <dbReference type="ARBA" id="ARBA00022448"/>
    </source>
</evidence>
<dbReference type="Gene3D" id="1.10.287.770">
    <property type="entry name" value="YojJ-like"/>
    <property type="match status" value="1"/>
</dbReference>
<dbReference type="PRINTS" id="PR01078">
    <property type="entry name" value="AMINACHANNEL"/>
</dbReference>
<dbReference type="EMBL" id="CDMZ01001281">
    <property type="protein sequence ID" value="CEM30184.1"/>
    <property type="molecule type" value="Genomic_DNA"/>
</dbReference>
<accession>A0A0G4GJW8</accession>
<evidence type="ECO:0000256" key="10">
    <source>
        <dbReference type="ARBA" id="ARBA00023303"/>
    </source>
</evidence>
<organism evidence="13">
    <name type="scientific">Chromera velia CCMP2878</name>
    <dbReference type="NCBI Taxonomy" id="1169474"/>
    <lineage>
        <taxon>Eukaryota</taxon>
        <taxon>Sar</taxon>
        <taxon>Alveolata</taxon>
        <taxon>Colpodellida</taxon>
        <taxon>Chromeraceae</taxon>
        <taxon>Chromera</taxon>
    </lineage>
</organism>
<keyword evidence="9 11" id="KW-0739">Sodium transport</keyword>
<comment type="subcellular location">
    <subcellularLocation>
        <location evidence="1">Membrane</location>
        <topology evidence="1">Multi-pass membrane protein</topology>
    </subcellularLocation>
</comment>
<keyword evidence="6" id="KW-0915">Sodium</keyword>
<evidence type="ECO:0000256" key="6">
    <source>
        <dbReference type="ARBA" id="ARBA00023053"/>
    </source>
</evidence>
<proteinExistence type="inferred from homology"/>
<dbReference type="AlphaFoldDB" id="A0A0G4GJW8"/>
<dbReference type="GO" id="GO:0005886">
    <property type="term" value="C:plasma membrane"/>
    <property type="evidence" value="ECO:0007669"/>
    <property type="project" value="TreeGrafter"/>
</dbReference>
<reference evidence="13" key="1">
    <citation type="submission" date="2014-11" db="EMBL/GenBank/DDBJ databases">
        <authorList>
            <person name="Otto D Thomas"/>
            <person name="Naeem Raeece"/>
        </authorList>
    </citation>
    <scope>NUCLEOTIDE SEQUENCE</scope>
</reference>